<dbReference type="InterPro" id="IPR029062">
    <property type="entry name" value="Class_I_gatase-like"/>
</dbReference>
<dbReference type="InterPro" id="IPR005320">
    <property type="entry name" value="Peptidase_S51"/>
</dbReference>
<evidence type="ECO:0000256" key="4">
    <source>
        <dbReference type="ARBA" id="ARBA00022825"/>
    </source>
</evidence>
<dbReference type="EMBL" id="CDOK01000019">
    <property type="protein sequence ID" value="CEN46691.1"/>
    <property type="molecule type" value="Genomic_DNA"/>
</dbReference>
<evidence type="ECO:0000256" key="3">
    <source>
        <dbReference type="ARBA" id="ARBA00022801"/>
    </source>
</evidence>
<dbReference type="Pfam" id="PF03575">
    <property type="entry name" value="Peptidase_S51"/>
    <property type="match status" value="1"/>
</dbReference>
<keyword evidence="4" id="KW-0720">Serine protease</keyword>
<dbReference type="EC" id="3.4.13.21" evidence="5"/>
<keyword evidence="3 5" id="KW-0378">Hydrolase</keyword>
<evidence type="ECO:0000256" key="2">
    <source>
        <dbReference type="ARBA" id="ARBA00022670"/>
    </source>
</evidence>
<gene>
    <name evidence="5" type="primary">pepE</name>
    <name evidence="5" type="ORF">CCAN11_1150010</name>
</gene>
<sequence>MEHSKRKLLIASTSTIYGGKYLEYLHQEMGDFFQGINTVLFVPFARPSGISHDAYTEIAENGFKAIGKKVIGLHTFADPIAAIEQAEAIFVGGGNTFLLVKQLYEFGVMKALRQAIDLGTPYMGSSAGSNIVGQTMQTTNDMPIVYPPSFKTLGVLPFNLNPHYLDPQPELKYMGETRETRIKEFLQQSDLSVVGLREGSWLRVIGEEILLKGGLTARIFSKNQAPYEHPCGVLNL</sequence>
<dbReference type="MEROPS" id="S51.002"/>
<dbReference type="SUPFAM" id="SSF52317">
    <property type="entry name" value="Class I glutamine amidotransferase-like"/>
    <property type="match status" value="1"/>
</dbReference>
<reference evidence="6" key="1">
    <citation type="submission" date="2015-01" db="EMBL/GenBank/DDBJ databases">
        <authorList>
            <person name="MANFREDI Pablo"/>
        </authorList>
    </citation>
    <scope>NUCLEOTIDE SEQUENCE [LARGE SCALE GENOMIC DNA]</scope>
    <source>
        <strain evidence="6">Cc11</strain>
    </source>
</reference>
<dbReference type="AlphaFoldDB" id="A0A0B7I467"/>
<dbReference type="CDD" id="cd03146">
    <property type="entry name" value="GAT1_Peptidase_E"/>
    <property type="match status" value="1"/>
</dbReference>
<protein>
    <submittedName>
        <fullName evidence="5">Peptidase E</fullName>
        <ecNumber evidence="5">3.4.13.21</ecNumber>
    </submittedName>
</protein>
<evidence type="ECO:0000256" key="1">
    <source>
        <dbReference type="ARBA" id="ARBA00006534"/>
    </source>
</evidence>
<dbReference type="Proteomes" id="UP000039370">
    <property type="component" value="Unassembled WGS sequence"/>
</dbReference>
<dbReference type="GO" id="GO:0016805">
    <property type="term" value="F:dipeptidase activity"/>
    <property type="evidence" value="ECO:0007669"/>
    <property type="project" value="UniProtKB-KW"/>
</dbReference>
<comment type="similarity">
    <text evidence="1">Belongs to the peptidase S51 family.</text>
</comment>
<keyword evidence="2" id="KW-0645">Protease</keyword>
<proteinExistence type="inferred from homology"/>
<organism evidence="5 6">
    <name type="scientific">Capnocytophaga canimorsus</name>
    <dbReference type="NCBI Taxonomy" id="28188"/>
    <lineage>
        <taxon>Bacteria</taxon>
        <taxon>Pseudomonadati</taxon>
        <taxon>Bacteroidota</taxon>
        <taxon>Flavobacteriia</taxon>
        <taxon>Flavobacteriales</taxon>
        <taxon>Flavobacteriaceae</taxon>
        <taxon>Capnocytophaga</taxon>
    </lineage>
</organism>
<dbReference type="PANTHER" id="PTHR20842:SF0">
    <property type="entry name" value="ALPHA-ASPARTYL DIPEPTIDASE"/>
    <property type="match status" value="1"/>
</dbReference>
<dbReference type="GO" id="GO:0008236">
    <property type="term" value="F:serine-type peptidase activity"/>
    <property type="evidence" value="ECO:0007669"/>
    <property type="project" value="UniProtKB-KW"/>
</dbReference>
<evidence type="ECO:0000313" key="5">
    <source>
        <dbReference type="EMBL" id="CEN46691.1"/>
    </source>
</evidence>
<dbReference type="Gene3D" id="3.40.50.880">
    <property type="match status" value="1"/>
</dbReference>
<accession>A0A0B7I467</accession>
<dbReference type="NCBIfam" id="NF003642">
    <property type="entry name" value="PRK05282.1"/>
    <property type="match status" value="1"/>
</dbReference>
<name>A0A0B7I467_9FLAO</name>
<dbReference type="GO" id="GO:0006508">
    <property type="term" value="P:proteolysis"/>
    <property type="evidence" value="ECO:0007669"/>
    <property type="project" value="UniProtKB-KW"/>
</dbReference>
<evidence type="ECO:0000313" key="6">
    <source>
        <dbReference type="Proteomes" id="UP000039370"/>
    </source>
</evidence>
<dbReference type="PANTHER" id="PTHR20842">
    <property type="entry name" value="PROTEASE S51 ALPHA-ASPARTYL DIPEPTIDASE"/>
    <property type="match status" value="1"/>
</dbReference>
<keyword evidence="5" id="KW-0224">Dipeptidase</keyword>